<feature type="compositionally biased region" description="Basic and acidic residues" evidence="1">
    <location>
        <begin position="18"/>
        <end position="29"/>
    </location>
</feature>
<proteinExistence type="predicted"/>
<gene>
    <name evidence="2" type="ORF">cyc_08106</name>
</gene>
<keyword evidence="3" id="KW-1185">Reference proteome</keyword>
<reference evidence="2 3" key="1">
    <citation type="journal article" date="2016" name="BMC Genomics">
        <title>Comparative genomics reveals Cyclospora cayetanensis possesses coccidia-like metabolism and invasion components but unique surface antigens.</title>
        <authorList>
            <person name="Liu S."/>
            <person name="Wang L."/>
            <person name="Zheng H."/>
            <person name="Xu Z."/>
            <person name="Roellig D.M."/>
            <person name="Li N."/>
            <person name="Frace M.A."/>
            <person name="Tang K."/>
            <person name="Arrowood M.J."/>
            <person name="Moss D.M."/>
            <person name="Zhang L."/>
            <person name="Feng Y."/>
            <person name="Xiao L."/>
        </authorList>
    </citation>
    <scope>NUCLEOTIDE SEQUENCE [LARGE SCALE GENOMIC DNA]</scope>
    <source>
        <strain evidence="2 3">CHN_HEN01</strain>
    </source>
</reference>
<comment type="caution">
    <text evidence="2">The sequence shown here is derived from an EMBL/GenBank/DDBJ whole genome shotgun (WGS) entry which is preliminary data.</text>
</comment>
<feature type="compositionally biased region" description="Acidic residues" evidence="1">
    <location>
        <begin position="104"/>
        <end position="116"/>
    </location>
</feature>
<protein>
    <submittedName>
        <fullName evidence="2">Uncharacterized protein</fullName>
    </submittedName>
</protein>
<dbReference type="VEuPathDB" id="ToxoDB:cyc_08106"/>
<evidence type="ECO:0000313" key="3">
    <source>
        <dbReference type="Proteomes" id="UP000095192"/>
    </source>
</evidence>
<feature type="compositionally biased region" description="Pro residues" evidence="1">
    <location>
        <begin position="228"/>
        <end position="241"/>
    </location>
</feature>
<dbReference type="Proteomes" id="UP000095192">
    <property type="component" value="Unassembled WGS sequence"/>
</dbReference>
<evidence type="ECO:0000256" key="1">
    <source>
        <dbReference type="SAM" id="MobiDB-lite"/>
    </source>
</evidence>
<accession>A0A1D3CUH1</accession>
<feature type="compositionally biased region" description="Basic and acidic residues" evidence="1">
    <location>
        <begin position="43"/>
        <end position="61"/>
    </location>
</feature>
<dbReference type="VEuPathDB" id="ToxoDB:LOC34623919"/>
<feature type="region of interest" description="Disordered" evidence="1">
    <location>
        <begin position="1"/>
        <end position="244"/>
    </location>
</feature>
<organism evidence="2 3">
    <name type="scientific">Cyclospora cayetanensis</name>
    <dbReference type="NCBI Taxonomy" id="88456"/>
    <lineage>
        <taxon>Eukaryota</taxon>
        <taxon>Sar</taxon>
        <taxon>Alveolata</taxon>
        <taxon>Apicomplexa</taxon>
        <taxon>Conoidasida</taxon>
        <taxon>Coccidia</taxon>
        <taxon>Eucoccidiorida</taxon>
        <taxon>Eimeriorina</taxon>
        <taxon>Eimeriidae</taxon>
        <taxon>Cyclospora</taxon>
    </lineage>
</organism>
<dbReference type="AlphaFoldDB" id="A0A1D3CUH1"/>
<dbReference type="InParanoid" id="A0A1D3CUH1"/>
<dbReference type="EMBL" id="JROU02001915">
    <property type="protein sequence ID" value="OEH74845.1"/>
    <property type="molecule type" value="Genomic_DNA"/>
</dbReference>
<feature type="compositionally biased region" description="Pro residues" evidence="1">
    <location>
        <begin position="170"/>
        <end position="185"/>
    </location>
</feature>
<name>A0A1D3CUH1_9EIME</name>
<evidence type="ECO:0000313" key="2">
    <source>
        <dbReference type="EMBL" id="OEH74845.1"/>
    </source>
</evidence>
<sequence length="304" mass="33056">MGLFSCLKGKNKRRSKQKPSDRSEERPPTEEGDDVIVLYPLYDPRRLVAKGEEPRLLDQTERNGGGLSEPGNGLKGHSLSKQLTEIPIEMRSGEGVLVPHSETDQMEDELLEDQDIADASSDSPLEIPRGDESPLSASSMENALAALGAPFKSPAPPSARRRQDTTASRLPPPDETPPAAPPRQIPPVHGKEEQTPCPATAQPTRAESSPPPPETPAAVLPSQAQPSVAPPPSASPPPHIQPHPATIRMQREGRRTKLRCKQLQLAIDMYAARGGIDLFKVPSHDTENCEPCRFSDFTDTPLLW</sequence>